<accession>A0A2U2XH46</accession>
<dbReference type="Gene3D" id="3.90.870.10">
    <property type="entry name" value="DHBP synthase"/>
    <property type="match status" value="1"/>
</dbReference>
<gene>
    <name evidence="2" type="ORF">DIT68_02190</name>
</gene>
<dbReference type="PANTHER" id="PTHR42828:SF3">
    <property type="entry name" value="THREONYLCARBAMOYL-AMP SYNTHASE"/>
    <property type="match status" value="1"/>
</dbReference>
<dbReference type="NCBIfam" id="TIGR00057">
    <property type="entry name" value="L-threonylcarbamoyladenylate synthase"/>
    <property type="match status" value="1"/>
</dbReference>
<name>A0A2U2XH46_9FLAO</name>
<reference evidence="2 3" key="2">
    <citation type="submission" date="2018-05" db="EMBL/GenBank/DDBJ databases">
        <authorList>
            <person name="Lanie J.A."/>
            <person name="Ng W.-L."/>
            <person name="Kazmierczak K.M."/>
            <person name="Andrzejewski T.M."/>
            <person name="Davidsen T.M."/>
            <person name="Wayne K.J."/>
            <person name="Tettelin H."/>
            <person name="Glass J.I."/>
            <person name="Rusch D."/>
            <person name="Podicherti R."/>
            <person name="Tsui H.-C.T."/>
            <person name="Winkler M.E."/>
        </authorList>
    </citation>
    <scope>NUCLEOTIDE SEQUENCE [LARGE SCALE GENOMIC DNA]</scope>
    <source>
        <strain evidence="2 3">C305</strain>
    </source>
</reference>
<proteinExistence type="predicted"/>
<evidence type="ECO:0000259" key="1">
    <source>
        <dbReference type="PROSITE" id="PS51163"/>
    </source>
</evidence>
<dbReference type="GO" id="GO:0003725">
    <property type="term" value="F:double-stranded RNA binding"/>
    <property type="evidence" value="ECO:0007669"/>
    <property type="project" value="InterPro"/>
</dbReference>
<dbReference type="PROSITE" id="PS51163">
    <property type="entry name" value="YRDC"/>
    <property type="match status" value="1"/>
</dbReference>
<organism evidence="2 3">
    <name type="scientific">Brumimicrobium oceani</name>
    <dbReference type="NCBI Taxonomy" id="2100725"/>
    <lineage>
        <taxon>Bacteria</taxon>
        <taxon>Pseudomonadati</taxon>
        <taxon>Bacteroidota</taxon>
        <taxon>Flavobacteriia</taxon>
        <taxon>Flavobacteriales</taxon>
        <taxon>Crocinitomicaceae</taxon>
        <taxon>Brumimicrobium</taxon>
    </lineage>
</organism>
<sequence length="203" mass="22730">MLIEINNNNIDKRLIDDIVSELKKGEIIIYPTDSVYAIGCDLKNKKALEKLAKFKGMKLKNSKFSIICKDLSQVSEYVKHLPQPTFKLMKRTLPGPFTYILNASSEVTKLFDTTRTELGIKIPDNNIVLEIVEALGNPLVTSSLNNNEDDMLEYFIDPYKIYEQFDDQVKTIIDGGPGKLEASTVIDCTGDAPELIRQGAGIL</sequence>
<dbReference type="Pfam" id="PF01300">
    <property type="entry name" value="Sua5_yciO_yrdC"/>
    <property type="match status" value="1"/>
</dbReference>
<dbReference type="Proteomes" id="UP000245370">
    <property type="component" value="Unassembled WGS sequence"/>
</dbReference>
<dbReference type="InterPro" id="IPR017945">
    <property type="entry name" value="DHBP_synth_RibB-like_a/b_dom"/>
</dbReference>
<reference evidence="2 3" key="1">
    <citation type="submission" date="2018-05" db="EMBL/GenBank/DDBJ databases">
        <title>Brumimicrobium oceani sp. nov., isolated from coastal sediment.</title>
        <authorList>
            <person name="Kou Y."/>
        </authorList>
    </citation>
    <scope>NUCLEOTIDE SEQUENCE [LARGE SCALE GENOMIC DNA]</scope>
    <source>
        <strain evidence="2 3">C305</strain>
    </source>
</reference>
<evidence type="ECO:0000313" key="3">
    <source>
        <dbReference type="Proteomes" id="UP000245370"/>
    </source>
</evidence>
<dbReference type="AlphaFoldDB" id="A0A2U2XH46"/>
<evidence type="ECO:0000313" key="2">
    <source>
        <dbReference type="EMBL" id="PWH87093.1"/>
    </source>
</evidence>
<dbReference type="InterPro" id="IPR006070">
    <property type="entry name" value="Sua5-like_dom"/>
</dbReference>
<dbReference type="InterPro" id="IPR052532">
    <property type="entry name" value="SUA5_domain"/>
</dbReference>
<dbReference type="RefSeq" id="WP_109358173.1">
    <property type="nucleotide sequence ID" value="NZ_QFRJ01000001.1"/>
</dbReference>
<dbReference type="SUPFAM" id="SSF55821">
    <property type="entry name" value="YrdC/RibB"/>
    <property type="match status" value="1"/>
</dbReference>
<feature type="domain" description="YrdC-like" evidence="1">
    <location>
        <begin position="12"/>
        <end position="201"/>
    </location>
</feature>
<dbReference type="PANTHER" id="PTHR42828">
    <property type="entry name" value="DHBP SYNTHASE RIBB-LIKE ALPHA/BETA DOMAIN-CONTAINING PROTEIN"/>
    <property type="match status" value="1"/>
</dbReference>
<dbReference type="OrthoDB" id="9814580at2"/>
<dbReference type="EMBL" id="QFRJ01000001">
    <property type="protein sequence ID" value="PWH87093.1"/>
    <property type="molecule type" value="Genomic_DNA"/>
</dbReference>
<keyword evidence="3" id="KW-1185">Reference proteome</keyword>
<comment type="caution">
    <text evidence="2">The sequence shown here is derived from an EMBL/GenBank/DDBJ whole genome shotgun (WGS) entry which is preliminary data.</text>
</comment>
<protein>
    <submittedName>
        <fullName evidence="2">Threonylcarbamoyl-AMP synthase</fullName>
    </submittedName>
</protein>